<reference evidence="2 3" key="1">
    <citation type="submission" date="2017-03" db="EMBL/GenBank/DDBJ databases">
        <title>Genome of the blue death feigning beetle - Asbolus verrucosus.</title>
        <authorList>
            <person name="Rider S.D."/>
        </authorList>
    </citation>
    <scope>NUCLEOTIDE SEQUENCE [LARGE SCALE GENOMIC DNA]</scope>
    <source>
        <strain evidence="2">Butters</strain>
        <tissue evidence="2">Head and leg muscle</tissue>
    </source>
</reference>
<keyword evidence="3" id="KW-1185">Reference proteome</keyword>
<dbReference type="Proteomes" id="UP000292052">
    <property type="component" value="Unassembled WGS sequence"/>
</dbReference>
<name>A0A482W6D7_ASBVE</name>
<sequence length="136" mass="16154">MEPIDDSRNFHKCKVCPYRTHSIQKILSHIWLHRTRNKEDLFVCNLNAPQTHRCDSCDVTTHFKVLLDNHTDVVHNDLDVNCDLRHVLQSYECGKCDFRTCSIIVLLRHFQNTAHESLNKDLWAKSSERWFECMSR</sequence>
<protein>
    <recommendedName>
        <fullName evidence="1">C2H2-type domain-containing protein</fullName>
    </recommendedName>
</protein>
<comment type="caution">
    <text evidence="2">The sequence shown here is derived from an EMBL/GenBank/DDBJ whole genome shotgun (WGS) entry which is preliminary data.</text>
</comment>
<dbReference type="InterPro" id="IPR013087">
    <property type="entry name" value="Znf_C2H2_type"/>
</dbReference>
<dbReference type="AlphaFoldDB" id="A0A482W6D7"/>
<proteinExistence type="predicted"/>
<evidence type="ECO:0000313" key="2">
    <source>
        <dbReference type="EMBL" id="RZC40684.1"/>
    </source>
</evidence>
<dbReference type="Gene3D" id="3.30.160.60">
    <property type="entry name" value="Classic Zinc Finger"/>
    <property type="match status" value="1"/>
</dbReference>
<dbReference type="SMART" id="SM00355">
    <property type="entry name" value="ZnF_C2H2"/>
    <property type="match status" value="3"/>
</dbReference>
<feature type="domain" description="C2H2-type" evidence="1">
    <location>
        <begin position="11"/>
        <end position="33"/>
    </location>
</feature>
<dbReference type="EMBL" id="QDEB01023929">
    <property type="protein sequence ID" value="RZC40684.1"/>
    <property type="molecule type" value="Genomic_DNA"/>
</dbReference>
<feature type="domain" description="C2H2-type" evidence="1">
    <location>
        <begin position="91"/>
        <end position="115"/>
    </location>
</feature>
<gene>
    <name evidence="2" type="ORF">BDFB_004079</name>
</gene>
<evidence type="ECO:0000259" key="1">
    <source>
        <dbReference type="SMART" id="SM00355"/>
    </source>
</evidence>
<organism evidence="2 3">
    <name type="scientific">Asbolus verrucosus</name>
    <name type="common">Desert ironclad beetle</name>
    <dbReference type="NCBI Taxonomy" id="1661398"/>
    <lineage>
        <taxon>Eukaryota</taxon>
        <taxon>Metazoa</taxon>
        <taxon>Ecdysozoa</taxon>
        <taxon>Arthropoda</taxon>
        <taxon>Hexapoda</taxon>
        <taxon>Insecta</taxon>
        <taxon>Pterygota</taxon>
        <taxon>Neoptera</taxon>
        <taxon>Endopterygota</taxon>
        <taxon>Coleoptera</taxon>
        <taxon>Polyphaga</taxon>
        <taxon>Cucujiformia</taxon>
        <taxon>Tenebrionidae</taxon>
        <taxon>Pimeliinae</taxon>
        <taxon>Asbolus</taxon>
    </lineage>
</organism>
<dbReference type="OrthoDB" id="6810936at2759"/>
<accession>A0A482W6D7</accession>
<evidence type="ECO:0000313" key="3">
    <source>
        <dbReference type="Proteomes" id="UP000292052"/>
    </source>
</evidence>
<feature type="domain" description="C2H2-type" evidence="1">
    <location>
        <begin position="52"/>
        <end position="75"/>
    </location>
</feature>